<gene>
    <name evidence="7" type="ORF">MEDL_33065</name>
</gene>
<keyword evidence="8" id="KW-1185">Reference proteome</keyword>
<dbReference type="GO" id="GO:0005634">
    <property type="term" value="C:nucleus"/>
    <property type="evidence" value="ECO:0007669"/>
    <property type="project" value="UniProtKB-SubCell"/>
</dbReference>
<evidence type="ECO:0000256" key="1">
    <source>
        <dbReference type="ARBA" id="ARBA00004123"/>
    </source>
</evidence>
<dbReference type="OrthoDB" id="10038642at2759"/>
<comment type="subcellular location">
    <subcellularLocation>
        <location evidence="1">Nucleus</location>
    </subcellularLocation>
</comment>
<comment type="caution">
    <text evidence="7">The sequence shown here is derived from an EMBL/GenBank/DDBJ whole genome shotgun (WGS) entry which is preliminary data.</text>
</comment>
<dbReference type="SUPFAM" id="SSF54236">
    <property type="entry name" value="Ubiquitin-like"/>
    <property type="match status" value="1"/>
</dbReference>
<evidence type="ECO:0000313" key="8">
    <source>
        <dbReference type="Proteomes" id="UP000683360"/>
    </source>
</evidence>
<evidence type="ECO:0000256" key="5">
    <source>
        <dbReference type="SAM" id="MobiDB-lite"/>
    </source>
</evidence>
<keyword evidence="3" id="KW-0040">ANK repeat</keyword>
<evidence type="ECO:0000256" key="2">
    <source>
        <dbReference type="ARBA" id="ARBA00022737"/>
    </source>
</evidence>
<evidence type="ECO:0000256" key="3">
    <source>
        <dbReference type="ARBA" id="ARBA00023043"/>
    </source>
</evidence>
<evidence type="ECO:0000313" key="7">
    <source>
        <dbReference type="EMBL" id="CAG2219564.1"/>
    </source>
</evidence>
<reference evidence="7" key="1">
    <citation type="submission" date="2021-03" db="EMBL/GenBank/DDBJ databases">
        <authorList>
            <person name="Bekaert M."/>
        </authorList>
    </citation>
    <scope>NUCLEOTIDE SEQUENCE</scope>
</reference>
<dbReference type="PANTHER" id="PTHR24131">
    <property type="entry name" value="APOPTOSIS-STIMULATING OF P53 PROTEIN"/>
    <property type="match status" value="1"/>
</dbReference>
<evidence type="ECO:0000256" key="4">
    <source>
        <dbReference type="ARBA" id="ARBA00023242"/>
    </source>
</evidence>
<dbReference type="GO" id="GO:0002039">
    <property type="term" value="F:p53 binding"/>
    <property type="evidence" value="ECO:0007669"/>
    <property type="project" value="InterPro"/>
</dbReference>
<dbReference type="InterPro" id="IPR047163">
    <property type="entry name" value="ASPP1/2"/>
</dbReference>
<dbReference type="EMBL" id="CAJPWZ010001632">
    <property type="protein sequence ID" value="CAG2219564.1"/>
    <property type="molecule type" value="Genomic_DNA"/>
</dbReference>
<dbReference type="InterPro" id="IPR048945">
    <property type="entry name" value="RASSF8/10_RA"/>
</dbReference>
<dbReference type="Gene3D" id="3.10.20.90">
    <property type="entry name" value="Phosphatidylinositol 3-kinase Catalytic Subunit, Chain A, domain 1"/>
    <property type="match status" value="1"/>
</dbReference>
<proteinExistence type="predicted"/>
<dbReference type="Pfam" id="PF21712">
    <property type="entry name" value="RASSF8-10_RA"/>
    <property type="match status" value="1"/>
</dbReference>
<dbReference type="PANTHER" id="PTHR24131:SF10">
    <property type="entry name" value="ANKYRIN-REPEAT, SH3-DOMAIN, AND PROLINE-RICH-REGION CONTAINING PROTEIN, ISOFORM B"/>
    <property type="match status" value="1"/>
</dbReference>
<evidence type="ECO:0000259" key="6">
    <source>
        <dbReference type="Pfam" id="PF21712"/>
    </source>
</evidence>
<feature type="domain" description="Ras association" evidence="6">
    <location>
        <begin position="14"/>
        <end position="92"/>
    </location>
</feature>
<protein>
    <submittedName>
        <fullName evidence="7">PPP1R13B</fullName>
    </submittedName>
</protein>
<dbReference type="GO" id="GO:0042981">
    <property type="term" value="P:regulation of apoptotic process"/>
    <property type="evidence" value="ECO:0007669"/>
    <property type="project" value="InterPro"/>
</dbReference>
<keyword evidence="2" id="KW-0677">Repeat</keyword>
<sequence>MFFALISAPDSQEIILKVHLDDSEERCLEFPVNPDSTCEDVLACVQESGEGPAILTQLANGHEHRLGEHEKLYEILSEWEHDRQEVKFFLRHDNKNIPEEYTDKIPSEPPNVDLSSEVSEEDYMLEVDGQRSRSRNGMRGPPPSRNVLPGGVDLTLTELQDMAARQQHQIESQQQVLVAKEQRLKFFETTRTKTTANNSRK</sequence>
<dbReference type="InterPro" id="IPR029071">
    <property type="entry name" value="Ubiquitin-like_domsf"/>
</dbReference>
<feature type="region of interest" description="Disordered" evidence="5">
    <location>
        <begin position="129"/>
        <end position="150"/>
    </location>
</feature>
<accession>A0A8S3SFX6</accession>
<keyword evidence="4" id="KW-0539">Nucleus</keyword>
<dbReference type="AlphaFoldDB" id="A0A8S3SFX6"/>
<dbReference type="Proteomes" id="UP000683360">
    <property type="component" value="Unassembled WGS sequence"/>
</dbReference>
<organism evidence="7 8">
    <name type="scientific">Mytilus edulis</name>
    <name type="common">Blue mussel</name>
    <dbReference type="NCBI Taxonomy" id="6550"/>
    <lineage>
        <taxon>Eukaryota</taxon>
        <taxon>Metazoa</taxon>
        <taxon>Spiralia</taxon>
        <taxon>Lophotrochozoa</taxon>
        <taxon>Mollusca</taxon>
        <taxon>Bivalvia</taxon>
        <taxon>Autobranchia</taxon>
        <taxon>Pteriomorphia</taxon>
        <taxon>Mytilida</taxon>
        <taxon>Mytiloidea</taxon>
        <taxon>Mytilidae</taxon>
        <taxon>Mytilinae</taxon>
        <taxon>Mytilus</taxon>
    </lineage>
</organism>
<name>A0A8S3SFX6_MYTED</name>